<accession>X0YZE3</accession>
<sequence length="69" mass="7447">MGGTYQLYAALGNGSRRLSLKLGANLINNDYLGHMVFYGLNHHGMLHSRGGYLHPSGMANSWVGDIAVT</sequence>
<feature type="non-terminal residue" evidence="1">
    <location>
        <position position="69"/>
    </location>
</feature>
<comment type="caution">
    <text evidence="1">The sequence shown here is derived from an EMBL/GenBank/DDBJ whole genome shotgun (WGS) entry which is preliminary data.</text>
</comment>
<name>X0YZE3_9ZZZZ</name>
<evidence type="ECO:0000313" key="1">
    <source>
        <dbReference type="EMBL" id="GAG51837.1"/>
    </source>
</evidence>
<reference evidence="1" key="1">
    <citation type="journal article" date="2014" name="Front. Microbiol.">
        <title>High frequency of phylogenetically diverse reductive dehalogenase-homologous genes in deep subseafloor sedimentary metagenomes.</title>
        <authorList>
            <person name="Kawai M."/>
            <person name="Futagami T."/>
            <person name="Toyoda A."/>
            <person name="Takaki Y."/>
            <person name="Nishi S."/>
            <person name="Hori S."/>
            <person name="Arai W."/>
            <person name="Tsubouchi T."/>
            <person name="Morono Y."/>
            <person name="Uchiyama I."/>
            <person name="Ito T."/>
            <person name="Fujiyama A."/>
            <person name="Inagaki F."/>
            <person name="Takami H."/>
        </authorList>
    </citation>
    <scope>NUCLEOTIDE SEQUENCE</scope>
    <source>
        <strain evidence="1">Expedition CK06-06</strain>
    </source>
</reference>
<dbReference type="EMBL" id="BARS01050841">
    <property type="protein sequence ID" value="GAG51837.1"/>
    <property type="molecule type" value="Genomic_DNA"/>
</dbReference>
<organism evidence="1">
    <name type="scientific">marine sediment metagenome</name>
    <dbReference type="NCBI Taxonomy" id="412755"/>
    <lineage>
        <taxon>unclassified sequences</taxon>
        <taxon>metagenomes</taxon>
        <taxon>ecological metagenomes</taxon>
    </lineage>
</organism>
<gene>
    <name evidence="1" type="ORF">S01H1_75831</name>
</gene>
<proteinExistence type="predicted"/>
<protein>
    <submittedName>
        <fullName evidence="1">Uncharacterized protein</fullName>
    </submittedName>
</protein>
<dbReference type="AlphaFoldDB" id="X0YZE3"/>